<evidence type="ECO:0000313" key="3">
    <source>
        <dbReference type="Proteomes" id="UP000178184"/>
    </source>
</evidence>
<evidence type="ECO:0000256" key="1">
    <source>
        <dbReference type="SAM" id="Phobius"/>
    </source>
</evidence>
<proteinExistence type="predicted"/>
<name>A0A1F6WQY8_9BACT</name>
<reference evidence="2 3" key="1">
    <citation type="journal article" date="2016" name="Nat. Commun.">
        <title>Thousands of microbial genomes shed light on interconnected biogeochemical processes in an aquifer system.</title>
        <authorList>
            <person name="Anantharaman K."/>
            <person name="Brown C.T."/>
            <person name="Hug L.A."/>
            <person name="Sharon I."/>
            <person name="Castelle C.J."/>
            <person name="Probst A.J."/>
            <person name="Thomas B.C."/>
            <person name="Singh A."/>
            <person name="Wilkins M.J."/>
            <person name="Karaoz U."/>
            <person name="Brodie E.L."/>
            <person name="Williams K.H."/>
            <person name="Hubbard S.S."/>
            <person name="Banfield J.F."/>
        </authorList>
    </citation>
    <scope>NUCLEOTIDE SEQUENCE [LARGE SCALE GENOMIC DNA]</scope>
</reference>
<organism evidence="2 3">
    <name type="scientific">Candidatus Nomurabacteria bacterium RIFCSPLOWO2_01_FULL_33_17</name>
    <dbReference type="NCBI Taxonomy" id="1801764"/>
    <lineage>
        <taxon>Bacteria</taxon>
        <taxon>Candidatus Nomuraibacteriota</taxon>
    </lineage>
</organism>
<comment type="caution">
    <text evidence="2">The sequence shown here is derived from an EMBL/GenBank/DDBJ whole genome shotgun (WGS) entry which is preliminary data.</text>
</comment>
<protein>
    <recommendedName>
        <fullName evidence="4">DUF3955 domain-containing protein</fullName>
    </recommendedName>
</protein>
<evidence type="ECO:0008006" key="4">
    <source>
        <dbReference type="Google" id="ProtNLM"/>
    </source>
</evidence>
<keyword evidence="1" id="KW-1133">Transmembrane helix</keyword>
<dbReference type="AlphaFoldDB" id="A0A1F6WQY8"/>
<dbReference type="STRING" id="1801764.A2903_03095"/>
<sequence length="68" mass="7259">MTKRKRNLYVILIIICTLASVVGIFALENQSTNLGGKDFSFEASLIAGCFLVIGAILIAITVSGKIID</sequence>
<accession>A0A1F6WQY8</accession>
<keyword evidence="1" id="KW-0812">Transmembrane</keyword>
<feature type="transmembrane region" description="Helical" evidence="1">
    <location>
        <begin position="7"/>
        <end position="27"/>
    </location>
</feature>
<feature type="transmembrane region" description="Helical" evidence="1">
    <location>
        <begin position="39"/>
        <end position="62"/>
    </location>
</feature>
<evidence type="ECO:0000313" key="2">
    <source>
        <dbReference type="EMBL" id="OGI84293.1"/>
    </source>
</evidence>
<dbReference type="Proteomes" id="UP000178184">
    <property type="component" value="Unassembled WGS sequence"/>
</dbReference>
<keyword evidence="1" id="KW-0472">Membrane</keyword>
<dbReference type="EMBL" id="MFUO01000003">
    <property type="protein sequence ID" value="OGI84293.1"/>
    <property type="molecule type" value="Genomic_DNA"/>
</dbReference>
<gene>
    <name evidence="2" type="ORF">A2903_03095</name>
</gene>